<dbReference type="PANTHER" id="PTHR30625">
    <property type="entry name" value="PROTEIN TOLQ"/>
    <property type="match status" value="1"/>
</dbReference>
<keyword evidence="4 7" id="KW-1133">Transmembrane helix</keyword>
<evidence type="ECO:0000313" key="9">
    <source>
        <dbReference type="EMBL" id="CAG5080444.1"/>
    </source>
</evidence>
<evidence type="ECO:0000256" key="5">
    <source>
        <dbReference type="ARBA" id="ARBA00023136"/>
    </source>
</evidence>
<comment type="similarity">
    <text evidence="6">Belongs to the exbB/tolQ family.</text>
</comment>
<keyword evidence="3 7" id="KW-0812">Transmembrane</keyword>
<feature type="transmembrane region" description="Helical" evidence="7">
    <location>
        <begin position="45"/>
        <end position="66"/>
    </location>
</feature>
<organism evidence="9 10">
    <name type="scientific">Parvicella tangerina</name>
    <dbReference type="NCBI Taxonomy" id="2829795"/>
    <lineage>
        <taxon>Bacteria</taxon>
        <taxon>Pseudomonadati</taxon>
        <taxon>Bacteroidota</taxon>
        <taxon>Flavobacteriia</taxon>
        <taxon>Flavobacteriales</taxon>
        <taxon>Parvicellaceae</taxon>
        <taxon>Parvicella</taxon>
    </lineage>
</organism>
<comment type="subcellular location">
    <subcellularLocation>
        <location evidence="1">Cell membrane</location>
        <topology evidence="1">Multi-pass membrane protein</topology>
    </subcellularLocation>
    <subcellularLocation>
        <location evidence="6">Membrane</location>
        <topology evidence="6">Multi-pass membrane protein</topology>
    </subcellularLocation>
</comment>
<dbReference type="PANTHER" id="PTHR30625:SF17">
    <property type="entry name" value="TOLQ-RELATED"/>
    <property type="match status" value="1"/>
</dbReference>
<dbReference type="InterPro" id="IPR002898">
    <property type="entry name" value="MotA_ExbB_proton_chnl"/>
</dbReference>
<evidence type="ECO:0000256" key="1">
    <source>
        <dbReference type="ARBA" id="ARBA00004651"/>
    </source>
</evidence>
<evidence type="ECO:0000313" key="10">
    <source>
        <dbReference type="Proteomes" id="UP000683507"/>
    </source>
</evidence>
<accession>A0A916JLT6</accession>
<dbReference type="GO" id="GO:0017038">
    <property type="term" value="P:protein import"/>
    <property type="evidence" value="ECO:0007669"/>
    <property type="project" value="TreeGrafter"/>
</dbReference>
<evidence type="ECO:0000256" key="3">
    <source>
        <dbReference type="ARBA" id="ARBA00022692"/>
    </source>
</evidence>
<proteinExistence type="inferred from homology"/>
<dbReference type="KEGG" id="ptan:CRYO30217_01315"/>
<keyword evidence="2" id="KW-1003">Cell membrane</keyword>
<sequence length="241" mass="26064">MNIFQFVNIQLETTTTAAKETGETVSRSYSDLILGYDPSTGEYSLSNLIVMLILMVLLGVTIFIFIERFLTIRKSLQGEQDFMRQVKSYVEDGKLDAAVQLCRSTDNPVARMVEKGILRIGKPMDDIATSVENVAKMEVYSLEARMSVLATISGVAPMLGMLGTVLGMVGTLAAMAATGSPSIQDISGGIYEAMVTTIGGLVVGILAYVSYNYLVSKVEKVIQKMEGGSMEFLDILEAPGK</sequence>
<dbReference type="InterPro" id="IPR050790">
    <property type="entry name" value="ExbB/TolQ_transport"/>
</dbReference>
<feature type="transmembrane region" description="Helical" evidence="7">
    <location>
        <begin position="146"/>
        <end position="173"/>
    </location>
</feature>
<dbReference type="RefSeq" id="WP_258541522.1">
    <property type="nucleotide sequence ID" value="NZ_OU015584.1"/>
</dbReference>
<keyword evidence="6" id="KW-0813">Transport</keyword>
<gene>
    <name evidence="9" type="primary">tolQ_1</name>
    <name evidence="9" type="ORF">CRYO30217_01315</name>
</gene>
<keyword evidence="5 7" id="KW-0472">Membrane</keyword>
<dbReference type="Pfam" id="PF01618">
    <property type="entry name" value="MotA_ExbB"/>
    <property type="match status" value="1"/>
</dbReference>
<evidence type="ECO:0000256" key="4">
    <source>
        <dbReference type="ARBA" id="ARBA00022989"/>
    </source>
</evidence>
<dbReference type="AlphaFoldDB" id="A0A916JLT6"/>
<dbReference type="Proteomes" id="UP000683507">
    <property type="component" value="Chromosome"/>
</dbReference>
<evidence type="ECO:0000256" key="2">
    <source>
        <dbReference type="ARBA" id="ARBA00022475"/>
    </source>
</evidence>
<feature type="domain" description="MotA/TolQ/ExbB proton channel" evidence="8">
    <location>
        <begin position="106"/>
        <end position="226"/>
    </location>
</feature>
<feature type="transmembrane region" description="Helical" evidence="7">
    <location>
        <begin position="193"/>
        <end position="215"/>
    </location>
</feature>
<evidence type="ECO:0000256" key="7">
    <source>
        <dbReference type="SAM" id="Phobius"/>
    </source>
</evidence>
<keyword evidence="6" id="KW-0653">Protein transport</keyword>
<evidence type="ECO:0000256" key="6">
    <source>
        <dbReference type="RuleBase" id="RU004057"/>
    </source>
</evidence>
<dbReference type="GO" id="GO:0005886">
    <property type="term" value="C:plasma membrane"/>
    <property type="evidence" value="ECO:0007669"/>
    <property type="project" value="UniProtKB-SubCell"/>
</dbReference>
<name>A0A916JLT6_9FLAO</name>
<dbReference type="EMBL" id="OU015584">
    <property type="protein sequence ID" value="CAG5080444.1"/>
    <property type="molecule type" value="Genomic_DNA"/>
</dbReference>
<protein>
    <submittedName>
        <fullName evidence="9">Tol-Pal system protein TolQ</fullName>
    </submittedName>
</protein>
<reference evidence="9" key="1">
    <citation type="submission" date="2021-04" db="EMBL/GenBank/DDBJ databases">
        <authorList>
            <person name="Rodrigo-Torres L."/>
            <person name="Arahal R. D."/>
            <person name="Lucena T."/>
        </authorList>
    </citation>
    <scope>NUCLEOTIDE SEQUENCE</scope>
    <source>
        <strain evidence="9">AS29M-1</strain>
    </source>
</reference>
<keyword evidence="10" id="KW-1185">Reference proteome</keyword>
<evidence type="ECO:0000259" key="8">
    <source>
        <dbReference type="Pfam" id="PF01618"/>
    </source>
</evidence>